<dbReference type="GO" id="GO:0006260">
    <property type="term" value="P:DNA replication"/>
    <property type="evidence" value="ECO:0007669"/>
    <property type="project" value="UniProtKB-UniRule"/>
</dbReference>
<feature type="region of interest" description="Disordered" evidence="7">
    <location>
        <begin position="1"/>
        <end position="23"/>
    </location>
</feature>
<protein>
    <recommendedName>
        <fullName evidence="3 6">Origin recognition complex subunit 2</fullName>
    </recommendedName>
</protein>
<dbReference type="PANTHER" id="PTHR14052:SF0">
    <property type="entry name" value="ORIGIN RECOGNITION COMPLEX SUBUNIT 2"/>
    <property type="match status" value="1"/>
</dbReference>
<dbReference type="Proteomes" id="UP000827092">
    <property type="component" value="Unassembled WGS sequence"/>
</dbReference>
<evidence type="ECO:0000259" key="8">
    <source>
        <dbReference type="Pfam" id="PF04084"/>
    </source>
</evidence>
<keyword evidence="5 6" id="KW-0539">Nucleus</keyword>
<dbReference type="InterPro" id="IPR007220">
    <property type="entry name" value="ORC2"/>
</dbReference>
<dbReference type="PANTHER" id="PTHR14052">
    <property type="entry name" value="ORIGIN RECOGNITION COMPLEX SUBUNIT 2"/>
    <property type="match status" value="1"/>
</dbReference>
<comment type="function">
    <text evidence="6">Component of the origin recognition complex (ORC) that binds origins of replication. DNA-binding is ATP-dependent. ORC is required to assemble the pre-replication complex necessary to initiate DNA replication.</text>
</comment>
<reference evidence="10 11" key="1">
    <citation type="journal article" date="2022" name="Nat. Ecol. Evol.">
        <title>A masculinizing supergene underlies an exaggerated male reproductive morph in a spider.</title>
        <authorList>
            <person name="Hendrickx F."/>
            <person name="De Corte Z."/>
            <person name="Sonet G."/>
            <person name="Van Belleghem S.M."/>
            <person name="Kostlbacher S."/>
            <person name="Vangestel C."/>
        </authorList>
    </citation>
    <scope>NUCLEOTIDE SEQUENCE [LARGE SCALE GENOMIC DNA]</scope>
    <source>
        <strain evidence="10">W744_W776</strain>
    </source>
</reference>
<feature type="compositionally biased region" description="Acidic residues" evidence="7">
    <location>
        <begin position="130"/>
        <end position="146"/>
    </location>
</feature>
<comment type="subunit">
    <text evidence="6">Component of the origin recognition complex (ORC).</text>
</comment>
<feature type="domain" description="Origin recognition complex subunit 2 RecA-like" evidence="8">
    <location>
        <begin position="216"/>
        <end position="377"/>
    </location>
</feature>
<evidence type="ECO:0000256" key="7">
    <source>
        <dbReference type="SAM" id="MobiDB-lite"/>
    </source>
</evidence>
<feature type="region of interest" description="Disordered" evidence="7">
    <location>
        <begin position="123"/>
        <end position="166"/>
    </location>
</feature>
<evidence type="ECO:0000256" key="5">
    <source>
        <dbReference type="ARBA" id="ARBA00023242"/>
    </source>
</evidence>
<comment type="caution">
    <text evidence="10">The sequence shown here is derived from an EMBL/GenBank/DDBJ whole genome shotgun (WGS) entry which is preliminary data.</text>
</comment>
<feature type="compositionally biased region" description="Basic residues" evidence="7">
    <location>
        <begin position="7"/>
        <end position="19"/>
    </location>
</feature>
<dbReference type="InterPro" id="IPR056772">
    <property type="entry name" value="RecA-like_ORC2"/>
</dbReference>
<accession>A0AAV6U5A3</accession>
<comment type="subcellular location">
    <subcellularLocation>
        <location evidence="1 6">Nucleus</location>
    </subcellularLocation>
</comment>
<dbReference type="AlphaFoldDB" id="A0AAV6U5A3"/>
<evidence type="ECO:0000259" key="9">
    <source>
        <dbReference type="Pfam" id="PF24882"/>
    </source>
</evidence>
<dbReference type="InterPro" id="IPR056773">
    <property type="entry name" value="WHD_ORC2"/>
</dbReference>
<keyword evidence="11" id="KW-1185">Reference proteome</keyword>
<dbReference type="Pfam" id="PF04084">
    <property type="entry name" value="RecA-like_ORC2"/>
    <property type="match status" value="1"/>
</dbReference>
<evidence type="ECO:0000256" key="2">
    <source>
        <dbReference type="ARBA" id="ARBA00007421"/>
    </source>
</evidence>
<evidence type="ECO:0000256" key="1">
    <source>
        <dbReference type="ARBA" id="ARBA00004123"/>
    </source>
</evidence>
<feature type="domain" description="Origin recognition complex subunit 2 winged-helix" evidence="9">
    <location>
        <begin position="434"/>
        <end position="490"/>
    </location>
</feature>
<proteinExistence type="inferred from homology"/>
<keyword evidence="4 6" id="KW-0235">DNA replication</keyword>
<name>A0AAV6U5A3_9ARAC</name>
<evidence type="ECO:0000256" key="6">
    <source>
        <dbReference type="RuleBase" id="RU368084"/>
    </source>
</evidence>
<comment type="similarity">
    <text evidence="2 6">Belongs to the ORC2 family.</text>
</comment>
<organism evidence="10 11">
    <name type="scientific">Oedothorax gibbosus</name>
    <dbReference type="NCBI Taxonomy" id="931172"/>
    <lineage>
        <taxon>Eukaryota</taxon>
        <taxon>Metazoa</taxon>
        <taxon>Ecdysozoa</taxon>
        <taxon>Arthropoda</taxon>
        <taxon>Chelicerata</taxon>
        <taxon>Arachnida</taxon>
        <taxon>Araneae</taxon>
        <taxon>Araneomorphae</taxon>
        <taxon>Entelegynae</taxon>
        <taxon>Araneoidea</taxon>
        <taxon>Linyphiidae</taxon>
        <taxon>Erigoninae</taxon>
        <taxon>Oedothorax</taxon>
    </lineage>
</organism>
<evidence type="ECO:0000313" key="10">
    <source>
        <dbReference type="EMBL" id="KAG8178811.1"/>
    </source>
</evidence>
<dbReference type="EMBL" id="JAFNEN010000665">
    <property type="protein sequence ID" value="KAG8178811.1"/>
    <property type="molecule type" value="Genomic_DNA"/>
</dbReference>
<dbReference type="GO" id="GO:0005664">
    <property type="term" value="C:nuclear origin of replication recognition complex"/>
    <property type="evidence" value="ECO:0007669"/>
    <property type="project" value="UniProtKB-UniRule"/>
</dbReference>
<sequence>MSSKSPRSAKKRPSSRKSLRTKEDIVCAPIKATLESSENFEDYQPSAGLFEEEKDVGGNDVFQVTPLKPKKLLKDPVSTGKLINKLSSVTLASPKMKTPQVETPKEKQGYSLRQRMKRELANLQVSNMESDPEDSDEYNSNDEDSENDNHNIADPVTPKKSKDKSSRSFPETYFFAQKQKKAATSNRTLANLKLEQTDIEQLRNIMTSASEYHKKEKENLYKQYKSQFEKWQFLLHEGFNVLLYGVGSKQKILNSFCKECLGKALHVVIHGFFPSLTIKQVLNSITEDALEYEGKFSSIYDHAEYIKNYFQEGKEELYLIFHNIDGMPLRNVKTQTLLSVLASIPNIHFVCSVDHINSPLIWDQIMLSHFKWVWFDVTTFEPYILETSYENSIFKDQSSHLLLSSLLHVYRSLTPNGQGVFMILANHQKEEKSQTFSGITFHEWYQECREAFLVNSEITMQAQLSEFKNHKLLTSRKSIEGTEVWYIPVDGATLEQFLESCK</sequence>
<evidence type="ECO:0000313" key="11">
    <source>
        <dbReference type="Proteomes" id="UP000827092"/>
    </source>
</evidence>
<evidence type="ECO:0000256" key="3">
    <source>
        <dbReference type="ARBA" id="ARBA00019080"/>
    </source>
</evidence>
<evidence type="ECO:0000256" key="4">
    <source>
        <dbReference type="ARBA" id="ARBA00022705"/>
    </source>
</evidence>
<dbReference type="GO" id="GO:0003688">
    <property type="term" value="F:DNA replication origin binding"/>
    <property type="evidence" value="ECO:0007669"/>
    <property type="project" value="UniProtKB-UniRule"/>
</dbReference>
<gene>
    <name evidence="10" type="ORF">JTE90_015364</name>
</gene>
<dbReference type="Pfam" id="PF24882">
    <property type="entry name" value="WHD_ORC2"/>
    <property type="match status" value="1"/>
</dbReference>